<sequence length="125" mass="13889">MGNCFRRDSSMVWAGDDLGPMELANQDDDKEVFGGGGAASDMEEKSRLLAEMEGSLPRSPSGREVKIKITKKELEELLARVDMQGVTLEHVLAQLMINGTDNDRSADKQRQRSWRPALQSIPEVN</sequence>
<feature type="region of interest" description="Disordered" evidence="1">
    <location>
        <begin position="98"/>
        <end position="125"/>
    </location>
</feature>
<evidence type="ECO:0000313" key="2">
    <source>
        <dbReference type="EMBL" id="RVW45945.1"/>
    </source>
</evidence>
<accession>A0A438EDR4</accession>
<dbReference type="PANTHER" id="PTHR33647:SF10">
    <property type="entry name" value="DUF4228 DOMAIN-CONTAINING PROTEIN"/>
    <property type="match status" value="1"/>
</dbReference>
<dbReference type="AlphaFoldDB" id="A0A438EDR4"/>
<name>A0A438EDR4_VITVI</name>
<protein>
    <submittedName>
        <fullName evidence="2">Uncharacterized protein</fullName>
    </submittedName>
</protein>
<comment type="caution">
    <text evidence="2">The sequence shown here is derived from an EMBL/GenBank/DDBJ whole genome shotgun (WGS) entry which is preliminary data.</text>
</comment>
<dbReference type="KEGG" id="vvi:104880467"/>
<reference evidence="2 3" key="1">
    <citation type="journal article" date="2018" name="PLoS Genet.">
        <title>Population sequencing reveals clonal diversity and ancestral inbreeding in the grapevine cultivar Chardonnay.</title>
        <authorList>
            <person name="Roach M.J."/>
            <person name="Johnson D.L."/>
            <person name="Bohlmann J."/>
            <person name="van Vuuren H.J."/>
            <person name="Jones S.J."/>
            <person name="Pretorius I.S."/>
            <person name="Schmidt S.A."/>
            <person name="Borneman A.R."/>
        </authorList>
    </citation>
    <scope>NUCLEOTIDE SEQUENCE [LARGE SCALE GENOMIC DNA]</scope>
    <source>
        <strain evidence="3">cv. Chardonnay</strain>
        <tissue evidence="2">Leaf</tissue>
    </source>
</reference>
<organism evidence="2 3">
    <name type="scientific">Vitis vinifera</name>
    <name type="common">Grape</name>
    <dbReference type="NCBI Taxonomy" id="29760"/>
    <lineage>
        <taxon>Eukaryota</taxon>
        <taxon>Viridiplantae</taxon>
        <taxon>Streptophyta</taxon>
        <taxon>Embryophyta</taxon>
        <taxon>Tracheophyta</taxon>
        <taxon>Spermatophyta</taxon>
        <taxon>Magnoliopsida</taxon>
        <taxon>eudicotyledons</taxon>
        <taxon>Gunneridae</taxon>
        <taxon>Pentapetalae</taxon>
        <taxon>rosids</taxon>
        <taxon>Vitales</taxon>
        <taxon>Vitaceae</taxon>
        <taxon>Viteae</taxon>
        <taxon>Vitis</taxon>
    </lineage>
</organism>
<dbReference type="PANTHER" id="PTHR33647">
    <property type="entry name" value="OS01G0793900 PROTEIN"/>
    <property type="match status" value="1"/>
</dbReference>
<proteinExistence type="predicted"/>
<dbReference type="EMBL" id="QGNW01001308">
    <property type="protein sequence ID" value="RVW45945.1"/>
    <property type="molecule type" value="Genomic_DNA"/>
</dbReference>
<feature type="compositionally biased region" description="Basic and acidic residues" evidence="1">
    <location>
        <begin position="101"/>
        <end position="110"/>
    </location>
</feature>
<gene>
    <name evidence="2" type="ORF">CK203_068559</name>
</gene>
<evidence type="ECO:0000256" key="1">
    <source>
        <dbReference type="SAM" id="MobiDB-lite"/>
    </source>
</evidence>
<dbReference type="Proteomes" id="UP000288805">
    <property type="component" value="Unassembled WGS sequence"/>
</dbReference>
<evidence type="ECO:0000313" key="3">
    <source>
        <dbReference type="Proteomes" id="UP000288805"/>
    </source>
</evidence>